<gene>
    <name evidence="2" type="ORF">BINO364_LOCUS4597</name>
</gene>
<organism evidence="2 3">
    <name type="scientific">Brenthis ino</name>
    <name type="common">lesser marbled fritillary</name>
    <dbReference type="NCBI Taxonomy" id="405034"/>
    <lineage>
        <taxon>Eukaryota</taxon>
        <taxon>Metazoa</taxon>
        <taxon>Ecdysozoa</taxon>
        <taxon>Arthropoda</taxon>
        <taxon>Hexapoda</taxon>
        <taxon>Insecta</taxon>
        <taxon>Pterygota</taxon>
        <taxon>Neoptera</taxon>
        <taxon>Endopterygota</taxon>
        <taxon>Lepidoptera</taxon>
        <taxon>Glossata</taxon>
        <taxon>Ditrysia</taxon>
        <taxon>Papilionoidea</taxon>
        <taxon>Nymphalidae</taxon>
        <taxon>Heliconiinae</taxon>
        <taxon>Argynnini</taxon>
        <taxon>Brenthis</taxon>
    </lineage>
</organism>
<dbReference type="Proteomes" id="UP000838878">
    <property type="component" value="Chromosome 12"/>
</dbReference>
<evidence type="ECO:0000256" key="1">
    <source>
        <dbReference type="SAM" id="MobiDB-lite"/>
    </source>
</evidence>
<reference evidence="2" key="1">
    <citation type="submission" date="2021-12" db="EMBL/GenBank/DDBJ databases">
        <authorList>
            <person name="Martin H S."/>
        </authorList>
    </citation>
    <scope>NUCLEOTIDE SEQUENCE</scope>
</reference>
<protein>
    <submittedName>
        <fullName evidence="2">Uncharacterized protein</fullName>
    </submittedName>
</protein>
<feature type="region of interest" description="Disordered" evidence="1">
    <location>
        <begin position="1"/>
        <end position="52"/>
    </location>
</feature>
<dbReference type="EMBL" id="OV170232">
    <property type="protein sequence ID" value="CAH0718057.1"/>
    <property type="molecule type" value="Genomic_DNA"/>
</dbReference>
<evidence type="ECO:0000313" key="3">
    <source>
        <dbReference type="Proteomes" id="UP000838878"/>
    </source>
</evidence>
<accession>A0A8J9UDB6</accession>
<keyword evidence="3" id="KW-1185">Reference proteome</keyword>
<feature type="compositionally biased region" description="Basic and acidic residues" evidence="1">
    <location>
        <begin position="8"/>
        <end position="18"/>
    </location>
</feature>
<name>A0A8J9UDB6_9NEOP</name>
<evidence type="ECO:0000313" key="2">
    <source>
        <dbReference type="EMBL" id="CAH0718057.1"/>
    </source>
</evidence>
<sequence length="78" mass="8392">MQSAETASADRLRNDNAEGRALPRRTAGLRSTPDSTVEGQRDCGRDPAALPPYRPTARLLAALCSRTVATAGFKYTWG</sequence>
<proteinExistence type="predicted"/>
<feature type="non-terminal residue" evidence="2">
    <location>
        <position position="78"/>
    </location>
</feature>
<dbReference type="AlphaFoldDB" id="A0A8J9UDB6"/>